<dbReference type="SUPFAM" id="SSF53335">
    <property type="entry name" value="S-adenosyl-L-methionine-dependent methyltransferases"/>
    <property type="match status" value="1"/>
</dbReference>
<dbReference type="GO" id="GO:0008168">
    <property type="term" value="F:methyltransferase activity"/>
    <property type="evidence" value="ECO:0007669"/>
    <property type="project" value="UniProtKB-KW"/>
</dbReference>
<dbReference type="AlphaFoldDB" id="A0A370U0K2"/>
<dbReference type="Proteomes" id="UP000254866">
    <property type="component" value="Unassembled WGS sequence"/>
</dbReference>
<keyword evidence="2" id="KW-0808">Transferase</keyword>
<dbReference type="Gene3D" id="3.40.50.150">
    <property type="entry name" value="Vaccinia Virus protein VP39"/>
    <property type="match status" value="1"/>
</dbReference>
<dbReference type="RefSeq" id="XP_031873951.1">
    <property type="nucleotide sequence ID" value="XM_032009897.1"/>
</dbReference>
<dbReference type="STRING" id="2656787.A0A370U0K2"/>
<dbReference type="OrthoDB" id="184880at2759"/>
<dbReference type="EMBL" id="NPIC01000001">
    <property type="protein sequence ID" value="RDL41295.1"/>
    <property type="molecule type" value="Genomic_DNA"/>
</dbReference>
<protein>
    <submittedName>
        <fullName evidence="2">S-adenosyl-L-methionine-dependent methyltransferase</fullName>
    </submittedName>
</protein>
<gene>
    <name evidence="2" type="ORF">BP5553_01274</name>
</gene>
<dbReference type="GeneID" id="43594123"/>
<comment type="caution">
    <text evidence="2">The sequence shown here is derived from an EMBL/GenBank/DDBJ whole genome shotgun (WGS) entry which is preliminary data.</text>
</comment>
<accession>A0A370U0K2</accession>
<keyword evidence="2" id="KW-0489">Methyltransferase</keyword>
<proteinExistence type="predicted"/>
<dbReference type="GO" id="GO:0032259">
    <property type="term" value="P:methylation"/>
    <property type="evidence" value="ECO:0007669"/>
    <property type="project" value="UniProtKB-KW"/>
</dbReference>
<organism evidence="2 3">
    <name type="scientific">Venustampulla echinocandica</name>
    <dbReference type="NCBI Taxonomy" id="2656787"/>
    <lineage>
        <taxon>Eukaryota</taxon>
        <taxon>Fungi</taxon>
        <taxon>Dikarya</taxon>
        <taxon>Ascomycota</taxon>
        <taxon>Pezizomycotina</taxon>
        <taxon>Leotiomycetes</taxon>
        <taxon>Helotiales</taxon>
        <taxon>Pleuroascaceae</taxon>
        <taxon>Venustampulla</taxon>
    </lineage>
</organism>
<dbReference type="CDD" id="cd02440">
    <property type="entry name" value="AdoMet_MTases"/>
    <property type="match status" value="1"/>
</dbReference>
<feature type="compositionally biased region" description="Polar residues" evidence="1">
    <location>
        <begin position="1"/>
        <end position="17"/>
    </location>
</feature>
<evidence type="ECO:0000313" key="3">
    <source>
        <dbReference type="Proteomes" id="UP000254866"/>
    </source>
</evidence>
<feature type="region of interest" description="Disordered" evidence="1">
    <location>
        <begin position="1"/>
        <end position="26"/>
    </location>
</feature>
<name>A0A370U0K2_9HELO</name>
<dbReference type="Pfam" id="PF13489">
    <property type="entry name" value="Methyltransf_23"/>
    <property type="match status" value="1"/>
</dbReference>
<reference evidence="2 3" key="1">
    <citation type="journal article" date="2018" name="IMA Fungus">
        <title>IMA Genome-F 9: Draft genome sequence of Annulohypoxylon stygium, Aspergillus mulundensis, Berkeleyomyces basicola (syn. Thielaviopsis basicola), Ceratocystis smalleyi, two Cercospora beticola strains, Coleophoma cylindrospora, Fusarium fracticaudum, Phialophora cf. hyalina, and Morchella septimelata.</title>
        <authorList>
            <person name="Wingfield B.D."/>
            <person name="Bills G.F."/>
            <person name="Dong Y."/>
            <person name="Huang W."/>
            <person name="Nel W.J."/>
            <person name="Swalarsk-Parry B.S."/>
            <person name="Vaghefi N."/>
            <person name="Wilken P.M."/>
            <person name="An Z."/>
            <person name="de Beer Z.W."/>
            <person name="De Vos L."/>
            <person name="Chen L."/>
            <person name="Duong T.A."/>
            <person name="Gao Y."/>
            <person name="Hammerbacher A."/>
            <person name="Kikkert J.R."/>
            <person name="Li Y."/>
            <person name="Li H."/>
            <person name="Li K."/>
            <person name="Li Q."/>
            <person name="Liu X."/>
            <person name="Ma X."/>
            <person name="Naidoo K."/>
            <person name="Pethybridge S.J."/>
            <person name="Sun J."/>
            <person name="Steenkamp E.T."/>
            <person name="van der Nest M.A."/>
            <person name="van Wyk S."/>
            <person name="Wingfield M.J."/>
            <person name="Xiong C."/>
            <person name="Yue Q."/>
            <person name="Zhang X."/>
        </authorList>
    </citation>
    <scope>NUCLEOTIDE SEQUENCE [LARGE SCALE GENOMIC DNA]</scope>
    <source>
        <strain evidence="2 3">BP 5553</strain>
    </source>
</reference>
<evidence type="ECO:0000256" key="1">
    <source>
        <dbReference type="SAM" id="MobiDB-lite"/>
    </source>
</evidence>
<dbReference type="InterPro" id="IPR029063">
    <property type="entry name" value="SAM-dependent_MTases_sf"/>
</dbReference>
<sequence>MADNTEQGTVVNETTPVTKVADETPATETATVKDEYILSRGYGSNIRVNIQHYLWKDGGYLLHPSIPTNAENLRVAEIGVGTGIWLTELSRILPASAQLDGFDVSHEQCPPKEFMPSNVSLYIHDCLSEPPNHLHEQYDIIHIQMFNSVVKDNDPEPVIRNMIKMLKPGGYISWGEFDFASWKTISSTGGEPSSDLDKLLFYNATVGNTKPVNFLATHWPQRLPQIYADHGLTEIVTDRNPFSPEVTTYMLDTFMVAAEEISYNVLDRIGGGQGDVARGLIEKVTQNRRNMSIQLDRLVTVGRKIGASDS</sequence>
<evidence type="ECO:0000313" key="2">
    <source>
        <dbReference type="EMBL" id="RDL41295.1"/>
    </source>
</evidence>
<keyword evidence="3" id="KW-1185">Reference proteome</keyword>